<feature type="non-terminal residue" evidence="2">
    <location>
        <position position="308"/>
    </location>
</feature>
<name>K1TQW6_9ZZZZ</name>
<organism evidence="2">
    <name type="scientific">human gut metagenome</name>
    <dbReference type="NCBI Taxonomy" id="408170"/>
    <lineage>
        <taxon>unclassified sequences</taxon>
        <taxon>metagenomes</taxon>
        <taxon>organismal metagenomes</taxon>
    </lineage>
</organism>
<protein>
    <submittedName>
        <fullName evidence="2">ATPase</fullName>
    </submittedName>
</protein>
<dbReference type="Gene3D" id="3.40.50.300">
    <property type="entry name" value="P-loop containing nucleotide triphosphate hydrolases"/>
    <property type="match status" value="1"/>
</dbReference>
<dbReference type="SUPFAM" id="SSF52540">
    <property type="entry name" value="P-loop containing nucleoside triphosphate hydrolases"/>
    <property type="match status" value="1"/>
</dbReference>
<sequence length="308" mass="35430">MSYANIIGRNKEINILDRIYKSKKSELVAIYGRRRVGKSYLVSECFGKKILFKAVGTYIKDGDKDYESYRQLQLAHFYDSLVIAGLSTKESKPTCWREAFLLLRKVLEGKRNRRKIIFIDELPWLAGPQSSEMIAELGYFWNSWADSERNIILIVCGSATSWMLDNVIHDYGGLHGRLTETIKLFPFTLAECEKYYKKNGFHLSRYEMCVSYMAIGGIPYYLDKLRNDRTVTDNIDSIFFADELIHQEFKDVYTGLYSSKEKYVDIVKAIGSKFYGMTQSELSKATGIKTGGTLTKLLDNLRESGITR</sequence>
<dbReference type="AlphaFoldDB" id="K1TQW6"/>
<comment type="caution">
    <text evidence="2">The sequence shown here is derived from an EMBL/GenBank/DDBJ whole genome shotgun (WGS) entry which is preliminary data.</text>
</comment>
<dbReference type="PANTHER" id="PTHR34704:SF1">
    <property type="entry name" value="ATPASE"/>
    <property type="match status" value="1"/>
</dbReference>
<dbReference type="InterPro" id="IPR027417">
    <property type="entry name" value="P-loop_NTPase"/>
</dbReference>
<evidence type="ECO:0000313" key="2">
    <source>
        <dbReference type="EMBL" id="EKC68625.1"/>
    </source>
</evidence>
<dbReference type="InterPro" id="IPR011579">
    <property type="entry name" value="ATPase_dom"/>
</dbReference>
<accession>K1TQW6</accession>
<feature type="domain" description="ATPase" evidence="1">
    <location>
        <begin position="9"/>
        <end position="225"/>
    </location>
</feature>
<reference evidence="2" key="1">
    <citation type="journal article" date="2013" name="Environ. Microbiol.">
        <title>Microbiota from the distal guts of lean and obese adolescents exhibit partial functional redundancy besides clear differences in community structure.</title>
        <authorList>
            <person name="Ferrer M."/>
            <person name="Ruiz A."/>
            <person name="Lanza F."/>
            <person name="Haange S.B."/>
            <person name="Oberbach A."/>
            <person name="Till H."/>
            <person name="Bargiela R."/>
            <person name="Campoy C."/>
            <person name="Segura M.T."/>
            <person name="Richter M."/>
            <person name="von Bergen M."/>
            <person name="Seifert J."/>
            <person name="Suarez A."/>
        </authorList>
    </citation>
    <scope>NUCLEOTIDE SEQUENCE</scope>
</reference>
<gene>
    <name evidence="2" type="ORF">OBE_04833</name>
</gene>
<dbReference type="PANTHER" id="PTHR34704">
    <property type="entry name" value="ATPASE"/>
    <property type="match status" value="1"/>
</dbReference>
<dbReference type="Pfam" id="PF01637">
    <property type="entry name" value="ATPase_2"/>
    <property type="match status" value="1"/>
</dbReference>
<proteinExistence type="predicted"/>
<dbReference type="EMBL" id="AJWZ01003294">
    <property type="protein sequence ID" value="EKC68625.1"/>
    <property type="molecule type" value="Genomic_DNA"/>
</dbReference>
<dbReference type="GO" id="GO:0005524">
    <property type="term" value="F:ATP binding"/>
    <property type="evidence" value="ECO:0007669"/>
    <property type="project" value="InterPro"/>
</dbReference>
<evidence type="ECO:0000259" key="1">
    <source>
        <dbReference type="Pfam" id="PF01637"/>
    </source>
</evidence>